<dbReference type="Gene3D" id="1.10.287.1080">
    <property type="entry name" value="MazG-like"/>
    <property type="match status" value="1"/>
</dbReference>
<gene>
    <name evidence="2" type="primary">mazG</name>
    <name evidence="2" type="ORF">Asera_26480</name>
</gene>
<dbReference type="OrthoDB" id="5953925at2"/>
<dbReference type="PIRSF" id="PIRSF006639">
    <property type="entry name" value="UCP006639_pph"/>
    <property type="match status" value="1"/>
</dbReference>
<reference evidence="2" key="1">
    <citation type="submission" date="2020-08" db="EMBL/GenBank/DDBJ databases">
        <title>Whole genome shotgun sequence of Actinocatenispora sera NBRC 101916.</title>
        <authorList>
            <person name="Komaki H."/>
            <person name="Tamura T."/>
        </authorList>
    </citation>
    <scope>NUCLEOTIDE SEQUENCE</scope>
    <source>
        <strain evidence="2">NBRC 101916</strain>
    </source>
</reference>
<dbReference type="EMBL" id="AP023354">
    <property type="protein sequence ID" value="BCJ28540.1"/>
    <property type="molecule type" value="Genomic_DNA"/>
</dbReference>
<dbReference type="RefSeq" id="WP_030445638.1">
    <property type="nucleotide sequence ID" value="NZ_AP023354.1"/>
</dbReference>
<evidence type="ECO:0000313" key="2">
    <source>
        <dbReference type="EMBL" id="BCJ28540.1"/>
    </source>
</evidence>
<protein>
    <recommendedName>
        <fullName evidence="1">NTP pyrophosphohydrolase MazG-like domain-containing protein</fullName>
    </recommendedName>
</protein>
<name>A0A810KZ73_9ACTN</name>
<dbReference type="InterPro" id="IPR052555">
    <property type="entry name" value="dCTP_Pyrophosphatase"/>
</dbReference>
<dbReference type="SUPFAM" id="SSF101386">
    <property type="entry name" value="all-alpha NTP pyrophosphatases"/>
    <property type="match status" value="1"/>
</dbReference>
<dbReference type="Proteomes" id="UP000680750">
    <property type="component" value="Chromosome"/>
</dbReference>
<dbReference type="PANTHER" id="PTHR46523:SF1">
    <property type="entry name" value="DCTP PYROPHOSPHATASE 1"/>
    <property type="match status" value="1"/>
</dbReference>
<dbReference type="KEGG" id="aser:Asera_26480"/>
<evidence type="ECO:0000313" key="3">
    <source>
        <dbReference type="Proteomes" id="UP000680750"/>
    </source>
</evidence>
<feature type="domain" description="NTP pyrophosphohydrolase MazG-like" evidence="1">
    <location>
        <begin position="25"/>
        <end position="98"/>
    </location>
</feature>
<accession>A0A810KZ73</accession>
<sequence>MDLDDYQRGALHTAAPRDKKNELLHLVLGLVGESGEVAEKFKKWVRDADSDESRIDRADIAKELGDVLWYVAVLADYLDLSLDDIAAGNLAKLASRQRRGVLGGTGDNR</sequence>
<keyword evidence="3" id="KW-1185">Reference proteome</keyword>
<dbReference type="InterPro" id="IPR011379">
    <property type="entry name" value="MazG-related_GP37"/>
</dbReference>
<dbReference type="InterPro" id="IPR004518">
    <property type="entry name" value="MazG-like_dom"/>
</dbReference>
<proteinExistence type="predicted"/>
<evidence type="ECO:0000259" key="1">
    <source>
        <dbReference type="Pfam" id="PF03819"/>
    </source>
</evidence>
<dbReference type="Pfam" id="PF03819">
    <property type="entry name" value="MazG"/>
    <property type="match status" value="1"/>
</dbReference>
<dbReference type="AlphaFoldDB" id="A0A810KZ73"/>
<organism evidence="2 3">
    <name type="scientific">Actinocatenispora sera</name>
    <dbReference type="NCBI Taxonomy" id="390989"/>
    <lineage>
        <taxon>Bacteria</taxon>
        <taxon>Bacillati</taxon>
        <taxon>Actinomycetota</taxon>
        <taxon>Actinomycetes</taxon>
        <taxon>Micromonosporales</taxon>
        <taxon>Micromonosporaceae</taxon>
        <taxon>Actinocatenispora</taxon>
    </lineage>
</organism>
<dbReference type="CDD" id="cd11541">
    <property type="entry name" value="NTP-PPase_u4"/>
    <property type="match status" value="1"/>
</dbReference>
<dbReference type="PANTHER" id="PTHR46523">
    <property type="entry name" value="DCTP PYROPHOSPHATASE 1"/>
    <property type="match status" value="1"/>
</dbReference>